<accession>A0A5P0WZ98</accession>
<gene>
    <name evidence="1" type="ORF">F7D57_04335</name>
</gene>
<dbReference type="Proteomes" id="UP000405805">
    <property type="component" value="Unassembled WGS sequence"/>
</dbReference>
<sequence length="154" mass="17833">MDEILSGQVLVNGTDIWKEYGVFLTEDKKGDMANLTAILTPSKTKDETAVNIREEDGEKYSDVLTPKNEARDVELYFAMYNKTKEGWLKSYADFIKFLKQGKNGWLDFTFPDLDLTLHMRFLDCGKFKPLTYIWKDGVQASKFKVKFREPVPII</sequence>
<dbReference type="EMBL" id="VZBP01000055">
    <property type="protein sequence ID" value="MQO08960.1"/>
    <property type="molecule type" value="Genomic_DNA"/>
</dbReference>
<reference evidence="2" key="1">
    <citation type="submission" date="2019-09" db="EMBL/GenBank/DDBJ databases">
        <title>Distinct polysaccharide growth profiles of human intestinal Prevotella copri isolates.</title>
        <authorList>
            <person name="Fehlner-Peach H."/>
            <person name="Magnabosco C."/>
            <person name="Raghavan V."/>
            <person name="Scher J.U."/>
            <person name="Tett A."/>
            <person name="Cox L.M."/>
            <person name="Gottsegen C."/>
            <person name="Watters A."/>
            <person name="Wiltshire- Gordon J.D."/>
            <person name="Segata N."/>
            <person name="Bonneau R."/>
            <person name="Littman D.R."/>
        </authorList>
    </citation>
    <scope>NUCLEOTIDE SEQUENCE [LARGE SCALE GENOMIC DNA]</scope>
    <source>
        <strain evidence="2">iA624</strain>
    </source>
</reference>
<proteinExistence type="predicted"/>
<organism evidence="1 2">
    <name type="scientific">Segatella copri</name>
    <dbReference type="NCBI Taxonomy" id="165179"/>
    <lineage>
        <taxon>Bacteria</taxon>
        <taxon>Pseudomonadati</taxon>
        <taxon>Bacteroidota</taxon>
        <taxon>Bacteroidia</taxon>
        <taxon>Bacteroidales</taxon>
        <taxon>Prevotellaceae</taxon>
        <taxon>Segatella</taxon>
    </lineage>
</organism>
<name>A0A5P0WZ98_9BACT</name>
<dbReference type="RefSeq" id="WP_118311833.1">
    <property type="nucleotide sequence ID" value="NZ_CP137557.1"/>
</dbReference>
<evidence type="ECO:0000313" key="2">
    <source>
        <dbReference type="Proteomes" id="UP000405805"/>
    </source>
</evidence>
<protein>
    <submittedName>
        <fullName evidence="1">Uncharacterized protein</fullName>
    </submittedName>
</protein>
<dbReference type="AlphaFoldDB" id="A0A5P0WZ98"/>
<comment type="caution">
    <text evidence="1">The sequence shown here is derived from an EMBL/GenBank/DDBJ whole genome shotgun (WGS) entry which is preliminary data.</text>
</comment>
<evidence type="ECO:0000313" key="1">
    <source>
        <dbReference type="EMBL" id="MQO08960.1"/>
    </source>
</evidence>